<organism evidence="1 2">
    <name type="scientific">Hansschlegelia zhihuaiae</name>
    <dbReference type="NCBI Taxonomy" id="405005"/>
    <lineage>
        <taxon>Bacteria</taxon>
        <taxon>Pseudomonadati</taxon>
        <taxon>Pseudomonadota</taxon>
        <taxon>Alphaproteobacteria</taxon>
        <taxon>Hyphomicrobiales</taxon>
        <taxon>Methylopilaceae</taxon>
        <taxon>Hansschlegelia</taxon>
    </lineage>
</organism>
<dbReference type="Proteomes" id="UP000289708">
    <property type="component" value="Unassembled WGS sequence"/>
</dbReference>
<dbReference type="AlphaFoldDB" id="A0A4V1KJJ7"/>
<name>A0A4V1KJJ7_9HYPH</name>
<gene>
    <name evidence="1" type="ORF">EK403_06350</name>
</gene>
<comment type="caution">
    <text evidence="1">The sequence shown here is derived from an EMBL/GenBank/DDBJ whole genome shotgun (WGS) entry which is preliminary data.</text>
</comment>
<reference evidence="1 2" key="1">
    <citation type="submission" date="2018-12" db="EMBL/GenBank/DDBJ databases">
        <title>bacterium Hansschlegelia zhihuaiae S113.</title>
        <authorList>
            <person name="He J."/>
        </authorList>
    </citation>
    <scope>NUCLEOTIDE SEQUENCE [LARGE SCALE GENOMIC DNA]</scope>
    <source>
        <strain evidence="1 2">S 113</strain>
    </source>
</reference>
<evidence type="ECO:0000313" key="2">
    <source>
        <dbReference type="Proteomes" id="UP000289708"/>
    </source>
</evidence>
<accession>A0A4V1KJJ7</accession>
<dbReference type="PROSITE" id="PS00383">
    <property type="entry name" value="TYR_PHOSPHATASE_1"/>
    <property type="match status" value="1"/>
</dbReference>
<dbReference type="InterPro" id="IPR016130">
    <property type="entry name" value="Tyr_Pase_AS"/>
</dbReference>
<dbReference type="OrthoDB" id="9794527at2"/>
<sequence length="176" mass="19185">MIAVCPITRLRECAERFGARRLLSLVTEDTEIVRPERIAAADHLTLYFHDISEPLCGYVPPCERHVAEALDFAAADDRAILVHCYAGVSRSTAAAYAIACAREPERDEFELARTLRSLSPTATPNRLIVRLADAALGRRGRMVAAVEAIGRGRDAFEGAPFALVPMVSPARELVAV</sequence>
<proteinExistence type="predicted"/>
<keyword evidence="2" id="KW-1185">Reference proteome</keyword>
<protein>
    <submittedName>
        <fullName evidence="1">Protein tyrosine phosphatase</fullName>
    </submittedName>
</protein>
<evidence type="ECO:0000313" key="1">
    <source>
        <dbReference type="EMBL" id="RXF74432.1"/>
    </source>
</evidence>
<dbReference type="Gene3D" id="3.90.190.10">
    <property type="entry name" value="Protein tyrosine phosphatase superfamily"/>
    <property type="match status" value="1"/>
</dbReference>
<dbReference type="InterPro" id="IPR029021">
    <property type="entry name" value="Prot-tyrosine_phosphatase-like"/>
</dbReference>
<dbReference type="SUPFAM" id="SSF52799">
    <property type="entry name" value="(Phosphotyrosine protein) phosphatases II"/>
    <property type="match status" value="1"/>
</dbReference>
<dbReference type="EMBL" id="RYFI01000004">
    <property type="protein sequence ID" value="RXF74432.1"/>
    <property type="molecule type" value="Genomic_DNA"/>
</dbReference>